<accession>A0A9D2D5W7</accession>
<name>A0A9D2D5W7_9FIRM</name>
<dbReference type="InterPro" id="IPR014208">
    <property type="entry name" value="Spore_III_D"/>
</dbReference>
<sequence>MWEYMERRARRSAEYILQTGCTVRACASHFGISKSTVHKDVTERLAEADPELCGQVRAVLEKNLSERHIRGGDATRRKYAAR</sequence>
<proteinExistence type="predicted"/>
<gene>
    <name evidence="1" type="ORF">H9726_01890</name>
</gene>
<dbReference type="Pfam" id="PF12116">
    <property type="entry name" value="SpoIIID"/>
    <property type="match status" value="1"/>
</dbReference>
<organism evidence="1 2">
    <name type="scientific">Candidatus Borkfalkia avicola</name>
    <dbReference type="NCBI Taxonomy" id="2838503"/>
    <lineage>
        <taxon>Bacteria</taxon>
        <taxon>Bacillati</taxon>
        <taxon>Bacillota</taxon>
        <taxon>Clostridia</taxon>
        <taxon>Christensenellales</taxon>
        <taxon>Christensenellaceae</taxon>
        <taxon>Candidatus Borkfalkia</taxon>
    </lineage>
</organism>
<evidence type="ECO:0000313" key="2">
    <source>
        <dbReference type="Proteomes" id="UP000824025"/>
    </source>
</evidence>
<dbReference type="EMBL" id="DXCF01000006">
    <property type="protein sequence ID" value="HIZ09217.1"/>
    <property type="molecule type" value="Genomic_DNA"/>
</dbReference>
<dbReference type="AlphaFoldDB" id="A0A9D2D5W7"/>
<reference evidence="1" key="1">
    <citation type="journal article" date="2021" name="PeerJ">
        <title>Extensive microbial diversity within the chicken gut microbiome revealed by metagenomics and culture.</title>
        <authorList>
            <person name="Gilroy R."/>
            <person name="Ravi A."/>
            <person name="Getino M."/>
            <person name="Pursley I."/>
            <person name="Horton D.L."/>
            <person name="Alikhan N.F."/>
            <person name="Baker D."/>
            <person name="Gharbi K."/>
            <person name="Hall N."/>
            <person name="Watson M."/>
            <person name="Adriaenssens E.M."/>
            <person name="Foster-Nyarko E."/>
            <person name="Jarju S."/>
            <person name="Secka A."/>
            <person name="Antonio M."/>
            <person name="Oren A."/>
            <person name="Chaudhuri R.R."/>
            <person name="La Ragione R."/>
            <person name="Hildebrand F."/>
            <person name="Pallen M.J."/>
        </authorList>
    </citation>
    <scope>NUCLEOTIDE SEQUENCE</scope>
    <source>
        <strain evidence="1">CHK192-19661</strain>
    </source>
</reference>
<reference evidence="1" key="2">
    <citation type="submission" date="2021-04" db="EMBL/GenBank/DDBJ databases">
        <authorList>
            <person name="Gilroy R."/>
        </authorList>
    </citation>
    <scope>NUCLEOTIDE SEQUENCE</scope>
    <source>
        <strain evidence="1">CHK192-19661</strain>
    </source>
</reference>
<dbReference type="Proteomes" id="UP000824025">
    <property type="component" value="Unassembled WGS sequence"/>
</dbReference>
<comment type="caution">
    <text evidence="1">The sequence shown here is derived from an EMBL/GenBank/DDBJ whole genome shotgun (WGS) entry which is preliminary data.</text>
</comment>
<evidence type="ECO:0000313" key="1">
    <source>
        <dbReference type="EMBL" id="HIZ09217.1"/>
    </source>
</evidence>
<protein>
    <submittedName>
        <fullName evidence="1">Sporulation transcriptional regulator SpoIIID</fullName>
    </submittedName>
</protein>